<organism evidence="2 3">
    <name type="scientific">Rotaria sordida</name>
    <dbReference type="NCBI Taxonomy" id="392033"/>
    <lineage>
        <taxon>Eukaryota</taxon>
        <taxon>Metazoa</taxon>
        <taxon>Spiralia</taxon>
        <taxon>Gnathifera</taxon>
        <taxon>Rotifera</taxon>
        <taxon>Eurotatoria</taxon>
        <taxon>Bdelloidea</taxon>
        <taxon>Philodinida</taxon>
        <taxon>Philodinidae</taxon>
        <taxon>Rotaria</taxon>
    </lineage>
</organism>
<evidence type="ECO:0000313" key="2">
    <source>
        <dbReference type="EMBL" id="CAF0821499.1"/>
    </source>
</evidence>
<keyword evidence="1" id="KW-0732">Signal</keyword>
<protein>
    <recommendedName>
        <fullName evidence="4">Secreted protein</fullName>
    </recommendedName>
</protein>
<feature type="signal peptide" evidence="1">
    <location>
        <begin position="1"/>
        <end position="22"/>
    </location>
</feature>
<dbReference type="EMBL" id="CAJNOT010000074">
    <property type="protein sequence ID" value="CAF0821499.1"/>
    <property type="molecule type" value="Genomic_DNA"/>
</dbReference>
<feature type="chain" id="PRO_5032731488" description="Secreted protein" evidence="1">
    <location>
        <begin position="23"/>
        <end position="121"/>
    </location>
</feature>
<dbReference type="AlphaFoldDB" id="A0A813TZC0"/>
<evidence type="ECO:0000256" key="1">
    <source>
        <dbReference type="SAM" id="SignalP"/>
    </source>
</evidence>
<gene>
    <name evidence="2" type="ORF">ZHD862_LOCUS3407</name>
</gene>
<proteinExistence type="predicted"/>
<name>A0A813TZC0_9BILA</name>
<accession>A0A813TZC0</accession>
<reference evidence="2" key="1">
    <citation type="submission" date="2021-02" db="EMBL/GenBank/DDBJ databases">
        <authorList>
            <person name="Nowell W R."/>
        </authorList>
    </citation>
    <scope>NUCLEOTIDE SEQUENCE</scope>
</reference>
<evidence type="ECO:0000313" key="3">
    <source>
        <dbReference type="Proteomes" id="UP000663864"/>
    </source>
</evidence>
<comment type="caution">
    <text evidence="2">The sequence shown here is derived from an EMBL/GenBank/DDBJ whole genome shotgun (WGS) entry which is preliminary data.</text>
</comment>
<sequence>MQQQVFLAVITLIILLIQHCHSHSEQQPKGFPKQFVAILNQTSYLHQKDSGAPEQLVYDFINQRARFDIKGWRAKQNETYMIQFKPNGAEHESISNIRRTENNEASTHHVCRSRACHSSMP</sequence>
<evidence type="ECO:0008006" key="4">
    <source>
        <dbReference type="Google" id="ProtNLM"/>
    </source>
</evidence>
<dbReference type="Proteomes" id="UP000663864">
    <property type="component" value="Unassembled WGS sequence"/>
</dbReference>